<evidence type="ECO:0000256" key="1">
    <source>
        <dbReference type="ARBA" id="ARBA00008072"/>
    </source>
</evidence>
<evidence type="ECO:0000256" key="2">
    <source>
        <dbReference type="ARBA" id="ARBA00022857"/>
    </source>
</evidence>
<keyword evidence="3" id="KW-0560">Oxidoreductase</keyword>
<dbReference type="SUPFAM" id="SSF51735">
    <property type="entry name" value="NAD(P)-binding Rossmann-fold domains"/>
    <property type="match status" value="1"/>
</dbReference>
<dbReference type="InterPro" id="IPR047122">
    <property type="entry name" value="Trans-enoyl_RdTase-like"/>
</dbReference>
<feature type="domain" description="Enoyl reductase (ER)" evidence="4">
    <location>
        <begin position="19"/>
        <end position="368"/>
    </location>
</feature>
<dbReference type="STRING" id="37992.A0A4Z0YVS9"/>
<organism evidence="5 6">
    <name type="scientific">Xylaria hypoxylon</name>
    <dbReference type="NCBI Taxonomy" id="37992"/>
    <lineage>
        <taxon>Eukaryota</taxon>
        <taxon>Fungi</taxon>
        <taxon>Dikarya</taxon>
        <taxon>Ascomycota</taxon>
        <taxon>Pezizomycotina</taxon>
        <taxon>Sordariomycetes</taxon>
        <taxon>Xylariomycetidae</taxon>
        <taxon>Xylariales</taxon>
        <taxon>Xylariaceae</taxon>
        <taxon>Xylaria</taxon>
    </lineage>
</organism>
<evidence type="ECO:0000259" key="4">
    <source>
        <dbReference type="SMART" id="SM00829"/>
    </source>
</evidence>
<proteinExistence type="inferred from homology"/>
<dbReference type="Pfam" id="PF00107">
    <property type="entry name" value="ADH_zinc_N"/>
    <property type="match status" value="1"/>
</dbReference>
<dbReference type="SMART" id="SM00829">
    <property type="entry name" value="PKS_ER"/>
    <property type="match status" value="1"/>
</dbReference>
<reference evidence="5 6" key="1">
    <citation type="submission" date="2019-03" db="EMBL/GenBank/DDBJ databases">
        <title>Draft genome sequence of Xylaria hypoxylon DSM 108379, a ubiquitous saprotrophic-parasitic fungi on hardwood.</title>
        <authorList>
            <person name="Buettner E."/>
            <person name="Leonhardt S."/>
            <person name="Gebauer A.M."/>
            <person name="Liers C."/>
            <person name="Hofrichter M."/>
            <person name="Kellner H."/>
        </authorList>
    </citation>
    <scope>NUCLEOTIDE SEQUENCE [LARGE SCALE GENOMIC DNA]</scope>
    <source>
        <strain evidence="5 6">DSM 108379</strain>
    </source>
</reference>
<dbReference type="InterPro" id="IPR013149">
    <property type="entry name" value="ADH-like_C"/>
</dbReference>
<accession>A0A4Z0YVS9</accession>
<dbReference type="EMBL" id="SKBN01000077">
    <property type="protein sequence ID" value="TGJ84018.1"/>
    <property type="molecule type" value="Genomic_DNA"/>
</dbReference>
<protein>
    <recommendedName>
        <fullName evidence="4">Enoyl reductase (ER) domain-containing protein</fullName>
    </recommendedName>
</protein>
<dbReference type="Proteomes" id="UP000297716">
    <property type="component" value="Unassembled WGS sequence"/>
</dbReference>
<keyword evidence="2" id="KW-0521">NADP</keyword>
<dbReference type="InterPro" id="IPR036291">
    <property type="entry name" value="NAD(P)-bd_dom_sf"/>
</dbReference>
<dbReference type="InterPro" id="IPR011032">
    <property type="entry name" value="GroES-like_sf"/>
</dbReference>
<dbReference type="Pfam" id="PF08240">
    <property type="entry name" value="ADH_N"/>
    <property type="match status" value="1"/>
</dbReference>
<dbReference type="InterPro" id="IPR013154">
    <property type="entry name" value="ADH-like_N"/>
</dbReference>
<dbReference type="AlphaFoldDB" id="A0A4Z0YVS9"/>
<comment type="caution">
    <text evidence="5">The sequence shown here is derived from an EMBL/GenBank/DDBJ whole genome shotgun (WGS) entry which is preliminary data.</text>
</comment>
<dbReference type="OrthoDB" id="48317at2759"/>
<dbReference type="PANTHER" id="PTHR45348">
    <property type="entry name" value="HYPOTHETICAL OXIDOREDUCTASE (EUROFUNG)"/>
    <property type="match status" value="1"/>
</dbReference>
<keyword evidence="6" id="KW-1185">Reference proteome</keyword>
<evidence type="ECO:0000313" key="5">
    <source>
        <dbReference type="EMBL" id="TGJ84018.1"/>
    </source>
</evidence>
<name>A0A4Z0YVS9_9PEZI</name>
<dbReference type="InterPro" id="IPR020843">
    <property type="entry name" value="ER"/>
</dbReference>
<sequence length="373" mass="39743">MESRQLPSRQIAIQQGNDGHPLLVTDAAVPALLPGYVLVKTFAVSLNPSDHKILTNFPLSGAFIGTDFSGIVVETADDVKGDTLIKPGTWVSGAAFCFAPEHRLSCAAFSQYVRVRASLLLRIPPPMLSPGGVGLLEAATLGTAIATCILALWSPDALNLPGTPDKPDPSTEAVPVLVYGGSTATGTIAIQLLGLSGYEPITTCSPHNFDLVSRRGASAVFDYSDPDVTEHIKARTGGRLKYALDCISNTASARLCYAAIQRPGGRYVSLERVPEELLAVRRVVRPTFVLAAEAFQEEIKLGHDGYDRPINKAKYELAVQYTEIIQRLLDQGKLTAHPVEILEGGWQGVLKGLEFLAGGGKLSGKKLAAMVDA</sequence>
<dbReference type="SUPFAM" id="SSF50129">
    <property type="entry name" value="GroES-like"/>
    <property type="match status" value="1"/>
</dbReference>
<evidence type="ECO:0000313" key="6">
    <source>
        <dbReference type="Proteomes" id="UP000297716"/>
    </source>
</evidence>
<gene>
    <name evidence="5" type="ORF">E0Z10_g4731</name>
</gene>
<comment type="similarity">
    <text evidence="1">Belongs to the zinc-containing alcohol dehydrogenase family.</text>
</comment>
<dbReference type="PANTHER" id="PTHR45348:SF6">
    <property type="entry name" value="TRANS-ENOYL REDUCTASE APDC"/>
    <property type="match status" value="1"/>
</dbReference>
<dbReference type="CDD" id="cd08249">
    <property type="entry name" value="enoyl_reductase_like"/>
    <property type="match status" value="1"/>
</dbReference>
<dbReference type="Gene3D" id="3.90.180.10">
    <property type="entry name" value="Medium-chain alcohol dehydrogenases, catalytic domain"/>
    <property type="match status" value="1"/>
</dbReference>
<dbReference type="GO" id="GO:0016651">
    <property type="term" value="F:oxidoreductase activity, acting on NAD(P)H"/>
    <property type="evidence" value="ECO:0007669"/>
    <property type="project" value="InterPro"/>
</dbReference>
<dbReference type="Gene3D" id="3.40.50.720">
    <property type="entry name" value="NAD(P)-binding Rossmann-like Domain"/>
    <property type="match status" value="1"/>
</dbReference>
<evidence type="ECO:0000256" key="3">
    <source>
        <dbReference type="ARBA" id="ARBA00023002"/>
    </source>
</evidence>